<dbReference type="GO" id="GO:0003677">
    <property type="term" value="F:DNA binding"/>
    <property type="evidence" value="ECO:0007669"/>
    <property type="project" value="InterPro"/>
</dbReference>
<dbReference type="EMBL" id="CALNXJ010000011">
    <property type="protein sequence ID" value="CAH3107726.1"/>
    <property type="molecule type" value="Genomic_DNA"/>
</dbReference>
<name>A0AAU9WA52_9CNID</name>
<evidence type="ECO:0000256" key="1">
    <source>
        <dbReference type="ARBA" id="ARBA00023172"/>
    </source>
</evidence>
<protein>
    <recommendedName>
        <fullName evidence="3">Tyr recombinase domain-containing protein</fullName>
    </recommendedName>
</protein>
<reference evidence="4 5" key="1">
    <citation type="submission" date="2022-05" db="EMBL/GenBank/DDBJ databases">
        <authorList>
            <consortium name="Genoscope - CEA"/>
            <person name="William W."/>
        </authorList>
    </citation>
    <scope>NUCLEOTIDE SEQUENCE [LARGE SCALE GENOMIC DNA]</scope>
</reference>
<dbReference type="InterPro" id="IPR002104">
    <property type="entry name" value="Integrase_catalytic"/>
</dbReference>
<evidence type="ECO:0000313" key="5">
    <source>
        <dbReference type="Proteomes" id="UP001159428"/>
    </source>
</evidence>
<dbReference type="AlphaFoldDB" id="A0AAU9WA52"/>
<keyword evidence="5" id="KW-1185">Reference proteome</keyword>
<comment type="caution">
    <text evidence="4">The sequence shown here is derived from an EMBL/GenBank/DDBJ whole genome shotgun (WGS) entry which is preliminary data.</text>
</comment>
<dbReference type="PROSITE" id="PS51898">
    <property type="entry name" value="TYR_RECOMBINASE"/>
    <property type="match status" value="1"/>
</dbReference>
<feature type="compositionally biased region" description="Basic and acidic residues" evidence="2">
    <location>
        <begin position="200"/>
        <end position="223"/>
    </location>
</feature>
<organism evidence="4 5">
    <name type="scientific">Pocillopora meandrina</name>
    <dbReference type="NCBI Taxonomy" id="46732"/>
    <lineage>
        <taxon>Eukaryota</taxon>
        <taxon>Metazoa</taxon>
        <taxon>Cnidaria</taxon>
        <taxon>Anthozoa</taxon>
        <taxon>Hexacorallia</taxon>
        <taxon>Scleractinia</taxon>
        <taxon>Astrocoeniina</taxon>
        <taxon>Pocilloporidae</taxon>
        <taxon>Pocillopora</taxon>
    </lineage>
</organism>
<dbReference type="GO" id="GO:0015074">
    <property type="term" value="P:DNA integration"/>
    <property type="evidence" value="ECO:0007669"/>
    <property type="project" value="InterPro"/>
</dbReference>
<dbReference type="Gene3D" id="1.10.443.10">
    <property type="entry name" value="Intergrase catalytic core"/>
    <property type="match status" value="1"/>
</dbReference>
<proteinExistence type="predicted"/>
<accession>A0AAU9WA52</accession>
<feature type="domain" description="Tyr recombinase" evidence="3">
    <location>
        <begin position="1"/>
        <end position="189"/>
    </location>
</feature>
<dbReference type="GO" id="GO:0006310">
    <property type="term" value="P:DNA recombination"/>
    <property type="evidence" value="ECO:0007669"/>
    <property type="project" value="UniProtKB-KW"/>
</dbReference>
<evidence type="ECO:0000256" key="2">
    <source>
        <dbReference type="SAM" id="MobiDB-lite"/>
    </source>
</evidence>
<dbReference type="InterPro" id="IPR011010">
    <property type="entry name" value="DNA_brk_join_enz"/>
</dbReference>
<evidence type="ECO:0000313" key="4">
    <source>
        <dbReference type="EMBL" id="CAH3107726.1"/>
    </source>
</evidence>
<gene>
    <name evidence="4" type="ORF">PMEA_00003057</name>
</gene>
<feature type="region of interest" description="Disordered" evidence="2">
    <location>
        <begin position="198"/>
        <end position="264"/>
    </location>
</feature>
<dbReference type="SUPFAM" id="SSF56349">
    <property type="entry name" value="DNA breaking-rejoining enzymes"/>
    <property type="match status" value="1"/>
</dbReference>
<sequence length="417" mass="47632">MKAITQAKAGKRLSIQQFTNARDLLLVKLALLVASRPAPLENALLEDYQKAQEKDGNRVMLIPKHKRSREGPAPLGMDKEVQDLMEVYVNKIRPHFVAKDVKHLFVKSDGQSFNRNTIGKRFSAFFEKSGVRTDRRVSQTAVRKFVTTAARRHAPEEMSNIQRVLCHSERSSRNSYLRLDLTETASHAMNIIKKVTSSETETKTKKETLAEELPEKQIKKGGEESDQSADVDLPGPSQLASEDDETSTNVIPPTVSPGKVSSLTEKQKEAIREIFSSAIERGEKQQMMAVRNKMSTTLILRKMTTSISKVKQVTNFVNYLVSKRPFEVEGLPTQAIEVEEWLDDQSSSLKSDQRMHWDQRDTQAMEREFRRFRKCPPKQQLRQMFTVNGRLAAICKKEGFSRCYEKVKSIMRKKNKL</sequence>
<evidence type="ECO:0000259" key="3">
    <source>
        <dbReference type="PROSITE" id="PS51898"/>
    </source>
</evidence>
<keyword evidence="1" id="KW-0233">DNA recombination</keyword>
<dbReference type="Proteomes" id="UP001159428">
    <property type="component" value="Unassembled WGS sequence"/>
</dbReference>
<dbReference type="InterPro" id="IPR013762">
    <property type="entry name" value="Integrase-like_cat_sf"/>
</dbReference>